<evidence type="ECO:0000313" key="2">
    <source>
        <dbReference type="Proteomes" id="UP000071641"/>
    </source>
</evidence>
<proteinExistence type="predicted"/>
<gene>
    <name evidence="1" type="ORF">GCE9029_01887</name>
</gene>
<name>A0A128F165_9GAMM</name>
<protein>
    <recommendedName>
        <fullName evidence="3">Lipoprotein</fullName>
    </recommendedName>
</protein>
<dbReference type="AlphaFoldDB" id="A0A128F165"/>
<dbReference type="OrthoDB" id="5816909at2"/>
<keyword evidence="2" id="KW-1185">Reference proteome</keyword>
<evidence type="ECO:0008006" key="3">
    <source>
        <dbReference type="Google" id="ProtNLM"/>
    </source>
</evidence>
<dbReference type="PROSITE" id="PS51257">
    <property type="entry name" value="PROKAR_LIPOPROTEIN"/>
    <property type="match status" value="1"/>
</dbReference>
<sequence>MKSLVFVPLFAFILLVTGCSGPRSSIQANGSIVWSNGVEEKVRVSPSNEHFVFLHSGFTSSQVVVYSRILGAGTPECEYYVNEPKPEVRLTICREGEVELLESGIVMNVGQLTVYADH</sequence>
<dbReference type="Proteomes" id="UP000071641">
    <property type="component" value="Unassembled WGS sequence"/>
</dbReference>
<dbReference type="EMBL" id="FIZX01000001">
    <property type="protein sequence ID" value="CZF80154.1"/>
    <property type="molecule type" value="Genomic_DNA"/>
</dbReference>
<organism evidence="1 2">
    <name type="scientific">Grimontia celer</name>
    <dbReference type="NCBI Taxonomy" id="1796497"/>
    <lineage>
        <taxon>Bacteria</taxon>
        <taxon>Pseudomonadati</taxon>
        <taxon>Pseudomonadota</taxon>
        <taxon>Gammaproteobacteria</taxon>
        <taxon>Vibrionales</taxon>
        <taxon>Vibrionaceae</taxon>
        <taxon>Grimontia</taxon>
    </lineage>
</organism>
<evidence type="ECO:0000313" key="1">
    <source>
        <dbReference type="EMBL" id="CZF80154.1"/>
    </source>
</evidence>
<reference evidence="2" key="1">
    <citation type="submission" date="2016-02" db="EMBL/GenBank/DDBJ databases">
        <authorList>
            <person name="Rodrigo-Torres Lidia"/>
            <person name="Arahal R.David."/>
        </authorList>
    </citation>
    <scope>NUCLEOTIDE SEQUENCE [LARGE SCALE GENOMIC DNA]</scope>
    <source>
        <strain evidence="2">CECT 9029</strain>
    </source>
</reference>
<accession>A0A128F165</accession>